<evidence type="ECO:0000313" key="2">
    <source>
        <dbReference type="Proteomes" id="UP000256952"/>
    </source>
</evidence>
<reference evidence="2" key="1">
    <citation type="submission" date="2018-01" db="EMBL/GenBank/DDBJ databases">
        <authorList>
            <person name="Gaut B.S."/>
            <person name="Morton B.R."/>
            <person name="Clegg M.T."/>
            <person name="Duvall M.R."/>
        </authorList>
    </citation>
    <scope>NUCLEOTIDE SEQUENCE [LARGE SCALE GENOMIC DNA]</scope>
    <source>
        <plasmid evidence="2">Plasmid cbm2613_p</plasmid>
    </source>
</reference>
<accession>A0A375FFE4</accession>
<organism evidence="1 2">
    <name type="scientific">Cupriavidus taiwanensis</name>
    <dbReference type="NCBI Taxonomy" id="164546"/>
    <lineage>
        <taxon>Bacteria</taxon>
        <taxon>Pseudomonadati</taxon>
        <taxon>Pseudomonadota</taxon>
        <taxon>Betaproteobacteria</taxon>
        <taxon>Burkholderiales</taxon>
        <taxon>Burkholderiaceae</taxon>
        <taxon>Cupriavidus</taxon>
    </lineage>
</organism>
<dbReference type="AlphaFoldDB" id="A0A375FFE4"/>
<evidence type="ECO:0000313" key="1">
    <source>
        <dbReference type="EMBL" id="SOZ74963.1"/>
    </source>
</evidence>
<geneLocation type="plasmid" evidence="2">
    <name>cbm2613_p</name>
</geneLocation>
<keyword evidence="1" id="KW-0614">Plasmid</keyword>
<gene>
    <name evidence="1" type="ORF">CBM2613_P70035</name>
</gene>
<protein>
    <submittedName>
        <fullName evidence="1">Integrase catalytic subunit</fullName>
    </submittedName>
</protein>
<proteinExistence type="predicted"/>
<sequence length="38" mass="3898">MSGAAPTGVHSGDIVRDVMLGAIESRFGNALQAPTEIE</sequence>
<dbReference type="EMBL" id="LT976981">
    <property type="protein sequence ID" value="SOZ74963.1"/>
    <property type="molecule type" value="Genomic_DNA"/>
</dbReference>
<dbReference type="Proteomes" id="UP000256952">
    <property type="component" value="Plasmid CBM2613_p"/>
</dbReference>
<name>A0A375FFE4_9BURK</name>